<evidence type="ECO:0000256" key="1">
    <source>
        <dbReference type="SAM" id="MobiDB-lite"/>
    </source>
</evidence>
<feature type="region of interest" description="Disordered" evidence="1">
    <location>
        <begin position="19"/>
        <end position="38"/>
    </location>
</feature>
<name>A0A0F7LAD7_9VIRU</name>
<proteinExistence type="predicted"/>
<dbReference type="EMBL" id="KR029610">
    <property type="protein sequence ID" value="AKH48875.1"/>
    <property type="molecule type" value="Genomic_DNA"/>
</dbReference>
<organism evidence="2">
    <name type="scientific">uncultured marine virus</name>
    <dbReference type="NCBI Taxonomy" id="186617"/>
    <lineage>
        <taxon>Viruses</taxon>
        <taxon>environmental samples</taxon>
    </lineage>
</organism>
<reference evidence="2" key="1">
    <citation type="journal article" date="2015" name="Front. Microbiol.">
        <title>Combining genomic sequencing methods to explore viral diversity and reveal potential virus-host interactions.</title>
        <authorList>
            <person name="Chow C.E."/>
            <person name="Winget D.M."/>
            <person name="White R.A.III."/>
            <person name="Hallam S.J."/>
            <person name="Suttle C.A."/>
        </authorList>
    </citation>
    <scope>NUCLEOTIDE SEQUENCE</scope>
    <source>
        <strain evidence="2">Oxic3_4</strain>
    </source>
</reference>
<sequence length="51" mass="5501">MNIIMRSSSFGDGLSGGYIESSSSHRRSSAGSWPNTSSAESFIFSTKLEPR</sequence>
<reference evidence="2" key="2">
    <citation type="submission" date="2015-03" db="EMBL/GenBank/DDBJ databases">
        <authorList>
            <person name="Chow C.-E.T."/>
            <person name="Winget D.M."/>
            <person name="White R.A.III."/>
            <person name="Hallam S.J."/>
            <person name="Suttle C.A."/>
        </authorList>
    </citation>
    <scope>NUCLEOTIDE SEQUENCE</scope>
    <source>
        <strain evidence="2">Oxic3_4</strain>
    </source>
</reference>
<accession>A0A0F7LAD7</accession>
<evidence type="ECO:0000313" key="2">
    <source>
        <dbReference type="EMBL" id="AKH48875.1"/>
    </source>
</evidence>
<protein>
    <submittedName>
        <fullName evidence="2">Uncharacterized protein</fullName>
    </submittedName>
</protein>